<dbReference type="EMBL" id="JAGPXD010000001">
    <property type="protein sequence ID" value="KAH7376780.1"/>
    <property type="molecule type" value="Genomic_DNA"/>
</dbReference>
<accession>A0A8K0TRG6</accession>
<evidence type="ECO:0000313" key="2">
    <source>
        <dbReference type="Proteomes" id="UP000813385"/>
    </source>
</evidence>
<gene>
    <name evidence="1" type="ORF">B0T11DRAFT_294228</name>
</gene>
<proteinExistence type="predicted"/>
<sequence length="285" mass="33191">MKTTVALRLTCKQLDSIYLRSKNRILVAQRERITVPFTALYELLERLWLPDGAVLHPPPGGWPGIAIEDSATWGKSPFAMDIIRHLPFIDYKGQLDRMFIGFRASVVNYTISKSLDSPIIDAQRYWLKTLKAMSEFRGEIPPIATTKHIIKITKPKYFHEEALYLDTLSGLVYRYVPRKHPEGVLAQEYCNARIETFTSLDEMFVPGILPDELSRWGEEAARNKRYDAEEMERQGEPQTINEGPDPWARDDALWVRHLHRKFGWPGQDWEKEACLNEIHMFLNRY</sequence>
<evidence type="ECO:0000313" key="1">
    <source>
        <dbReference type="EMBL" id="KAH7376780.1"/>
    </source>
</evidence>
<name>A0A8K0TRG6_9PEZI</name>
<keyword evidence="2" id="KW-1185">Reference proteome</keyword>
<dbReference type="Proteomes" id="UP000813385">
    <property type="component" value="Unassembled WGS sequence"/>
</dbReference>
<protein>
    <submittedName>
        <fullName evidence="1">Uncharacterized protein</fullName>
    </submittedName>
</protein>
<dbReference type="AlphaFoldDB" id="A0A8K0TRG6"/>
<reference evidence="1" key="1">
    <citation type="journal article" date="2021" name="Nat. Commun.">
        <title>Genetic determinants of endophytism in the Arabidopsis root mycobiome.</title>
        <authorList>
            <person name="Mesny F."/>
            <person name="Miyauchi S."/>
            <person name="Thiergart T."/>
            <person name="Pickel B."/>
            <person name="Atanasova L."/>
            <person name="Karlsson M."/>
            <person name="Huettel B."/>
            <person name="Barry K.W."/>
            <person name="Haridas S."/>
            <person name="Chen C."/>
            <person name="Bauer D."/>
            <person name="Andreopoulos W."/>
            <person name="Pangilinan J."/>
            <person name="LaButti K."/>
            <person name="Riley R."/>
            <person name="Lipzen A."/>
            <person name="Clum A."/>
            <person name="Drula E."/>
            <person name="Henrissat B."/>
            <person name="Kohler A."/>
            <person name="Grigoriev I.V."/>
            <person name="Martin F.M."/>
            <person name="Hacquard S."/>
        </authorList>
    </citation>
    <scope>NUCLEOTIDE SEQUENCE</scope>
    <source>
        <strain evidence="1">MPI-CAGE-AT-0016</strain>
    </source>
</reference>
<comment type="caution">
    <text evidence="1">The sequence shown here is derived from an EMBL/GenBank/DDBJ whole genome shotgun (WGS) entry which is preliminary data.</text>
</comment>
<dbReference type="OrthoDB" id="5343383at2759"/>
<organism evidence="1 2">
    <name type="scientific">Plectosphaerella cucumerina</name>
    <dbReference type="NCBI Taxonomy" id="40658"/>
    <lineage>
        <taxon>Eukaryota</taxon>
        <taxon>Fungi</taxon>
        <taxon>Dikarya</taxon>
        <taxon>Ascomycota</taxon>
        <taxon>Pezizomycotina</taxon>
        <taxon>Sordariomycetes</taxon>
        <taxon>Hypocreomycetidae</taxon>
        <taxon>Glomerellales</taxon>
        <taxon>Plectosphaerellaceae</taxon>
        <taxon>Plectosphaerella</taxon>
    </lineage>
</organism>